<accession>A0A4Y2CIA9</accession>
<organism evidence="1 2">
    <name type="scientific">Araneus ventricosus</name>
    <name type="common">Orbweaver spider</name>
    <name type="synonym">Epeira ventricosa</name>
    <dbReference type="NCBI Taxonomy" id="182803"/>
    <lineage>
        <taxon>Eukaryota</taxon>
        <taxon>Metazoa</taxon>
        <taxon>Ecdysozoa</taxon>
        <taxon>Arthropoda</taxon>
        <taxon>Chelicerata</taxon>
        <taxon>Arachnida</taxon>
        <taxon>Araneae</taxon>
        <taxon>Araneomorphae</taxon>
        <taxon>Entelegynae</taxon>
        <taxon>Araneoidea</taxon>
        <taxon>Araneidae</taxon>
        <taxon>Araneus</taxon>
    </lineage>
</organism>
<dbReference type="GO" id="GO:0003676">
    <property type="term" value="F:nucleic acid binding"/>
    <property type="evidence" value="ECO:0007669"/>
    <property type="project" value="InterPro"/>
</dbReference>
<keyword evidence="2" id="KW-1185">Reference proteome</keyword>
<dbReference type="OrthoDB" id="6431382at2759"/>
<reference evidence="1 2" key="1">
    <citation type="journal article" date="2019" name="Sci. Rep.">
        <title>Orb-weaving spider Araneus ventricosus genome elucidates the spidroin gene catalogue.</title>
        <authorList>
            <person name="Kono N."/>
            <person name="Nakamura H."/>
            <person name="Ohtoshi R."/>
            <person name="Moran D.A.P."/>
            <person name="Shinohara A."/>
            <person name="Yoshida Y."/>
            <person name="Fujiwara M."/>
            <person name="Mori M."/>
            <person name="Tomita M."/>
            <person name="Arakawa K."/>
        </authorList>
    </citation>
    <scope>NUCLEOTIDE SEQUENCE [LARGE SCALE GENOMIC DNA]</scope>
</reference>
<dbReference type="AlphaFoldDB" id="A0A4Y2CIA9"/>
<dbReference type="InterPro" id="IPR036397">
    <property type="entry name" value="RNaseH_sf"/>
</dbReference>
<gene>
    <name evidence="1" type="ORF">AVEN_134904_1</name>
</gene>
<evidence type="ECO:0008006" key="3">
    <source>
        <dbReference type="Google" id="ProtNLM"/>
    </source>
</evidence>
<sequence>MAVAERLLHGRSHPHDVWHTQQLLQQLCCEVFVHPTYKPDLAPSDYRLFQHLKRFMSKQNFRSDDDLQIDGCHRLTLLSGGRHLRHQ</sequence>
<comment type="caution">
    <text evidence="1">The sequence shown here is derived from an EMBL/GenBank/DDBJ whole genome shotgun (WGS) entry which is preliminary data.</text>
</comment>
<dbReference type="Proteomes" id="UP000499080">
    <property type="component" value="Unassembled WGS sequence"/>
</dbReference>
<proteinExistence type="predicted"/>
<dbReference type="PANTHER" id="PTHR46060:SF1">
    <property type="entry name" value="MARINER MOS1 TRANSPOSASE-LIKE PROTEIN"/>
    <property type="match status" value="1"/>
</dbReference>
<name>A0A4Y2CIA9_ARAVE</name>
<evidence type="ECO:0000313" key="2">
    <source>
        <dbReference type="Proteomes" id="UP000499080"/>
    </source>
</evidence>
<dbReference type="PANTHER" id="PTHR46060">
    <property type="entry name" value="MARINER MOS1 TRANSPOSASE-LIKE PROTEIN"/>
    <property type="match status" value="1"/>
</dbReference>
<dbReference type="Gene3D" id="3.30.420.10">
    <property type="entry name" value="Ribonuclease H-like superfamily/Ribonuclease H"/>
    <property type="match status" value="1"/>
</dbReference>
<evidence type="ECO:0000313" key="1">
    <source>
        <dbReference type="EMBL" id="GBM03674.1"/>
    </source>
</evidence>
<dbReference type="EMBL" id="BGPR01000194">
    <property type="protein sequence ID" value="GBM03674.1"/>
    <property type="molecule type" value="Genomic_DNA"/>
</dbReference>
<protein>
    <recommendedName>
        <fullName evidence="3">Histone-lysine N-methyltransferase SETMAR</fullName>
    </recommendedName>
</protein>
<dbReference type="InterPro" id="IPR052709">
    <property type="entry name" value="Transposase-MT_Hybrid"/>
</dbReference>